<dbReference type="Pfam" id="PF07690">
    <property type="entry name" value="MFS_1"/>
    <property type="match status" value="1"/>
</dbReference>
<keyword evidence="6 8" id="KW-1133">Transmembrane helix</keyword>
<feature type="transmembrane region" description="Helical" evidence="8">
    <location>
        <begin position="369"/>
        <end position="391"/>
    </location>
</feature>
<dbReference type="PROSITE" id="PS50850">
    <property type="entry name" value="MFS"/>
    <property type="match status" value="1"/>
</dbReference>
<evidence type="ECO:0000259" key="9">
    <source>
        <dbReference type="PROSITE" id="PS50850"/>
    </source>
</evidence>
<dbReference type="InterPro" id="IPR020846">
    <property type="entry name" value="MFS_dom"/>
</dbReference>
<reference evidence="10" key="2">
    <citation type="submission" date="2020-09" db="EMBL/GenBank/DDBJ databases">
        <authorList>
            <person name="Sun Q."/>
            <person name="Zhou Y."/>
        </authorList>
    </citation>
    <scope>NUCLEOTIDE SEQUENCE</scope>
    <source>
        <strain evidence="10">CGMCC 1.7086</strain>
    </source>
</reference>
<dbReference type="PANTHER" id="PTHR23502:SF132">
    <property type="entry name" value="POLYAMINE TRANSPORTER 2-RELATED"/>
    <property type="match status" value="1"/>
</dbReference>
<proteinExistence type="inferred from homology"/>
<evidence type="ECO:0000256" key="8">
    <source>
        <dbReference type="RuleBase" id="RU365088"/>
    </source>
</evidence>
<keyword evidence="7 8" id="KW-0472">Membrane</keyword>
<feature type="transmembrane region" description="Helical" evidence="8">
    <location>
        <begin position="312"/>
        <end position="334"/>
    </location>
</feature>
<dbReference type="RefSeq" id="WP_188691111.1">
    <property type="nucleotide sequence ID" value="NZ_BMLS01000001.1"/>
</dbReference>
<accession>A0A917YWC8</accession>
<comment type="caution">
    <text evidence="10">The sequence shown here is derived from an EMBL/GenBank/DDBJ whole genome shotgun (WGS) entry which is preliminary data.</text>
</comment>
<dbReference type="AlphaFoldDB" id="A0A917YWC8"/>
<feature type="transmembrane region" description="Helical" evidence="8">
    <location>
        <begin position="136"/>
        <end position="157"/>
    </location>
</feature>
<evidence type="ECO:0000256" key="4">
    <source>
        <dbReference type="ARBA" id="ARBA00022475"/>
    </source>
</evidence>
<feature type="transmembrane region" description="Helical" evidence="8">
    <location>
        <begin position="45"/>
        <end position="66"/>
    </location>
</feature>
<dbReference type="CDD" id="cd17320">
    <property type="entry name" value="MFS_MdfA_MDR_like"/>
    <property type="match status" value="1"/>
</dbReference>
<dbReference type="InterPro" id="IPR011701">
    <property type="entry name" value="MFS"/>
</dbReference>
<dbReference type="GO" id="GO:0015385">
    <property type="term" value="F:sodium:proton antiporter activity"/>
    <property type="evidence" value="ECO:0007669"/>
    <property type="project" value="TreeGrafter"/>
</dbReference>
<gene>
    <name evidence="10" type="ORF">GCM10010982_09980</name>
</gene>
<reference evidence="10" key="1">
    <citation type="journal article" date="2014" name="Int. J. Syst. Evol. Microbiol.">
        <title>Complete genome sequence of Corynebacterium casei LMG S-19264T (=DSM 44701T), isolated from a smear-ripened cheese.</title>
        <authorList>
            <consortium name="US DOE Joint Genome Institute (JGI-PGF)"/>
            <person name="Walter F."/>
            <person name="Albersmeier A."/>
            <person name="Kalinowski J."/>
            <person name="Ruckert C."/>
        </authorList>
    </citation>
    <scope>NUCLEOTIDE SEQUENCE</scope>
    <source>
        <strain evidence="10">CGMCC 1.7086</strain>
    </source>
</reference>
<dbReference type="GO" id="GO:0005886">
    <property type="term" value="C:plasma membrane"/>
    <property type="evidence" value="ECO:0007669"/>
    <property type="project" value="UniProtKB-SubCell"/>
</dbReference>
<evidence type="ECO:0000256" key="1">
    <source>
        <dbReference type="ARBA" id="ARBA00004651"/>
    </source>
</evidence>
<feature type="transmembrane region" description="Helical" evidence="8">
    <location>
        <begin position="104"/>
        <end position="124"/>
    </location>
</feature>
<keyword evidence="5 8" id="KW-0812">Transmembrane</keyword>
<evidence type="ECO:0000256" key="3">
    <source>
        <dbReference type="ARBA" id="ARBA00022448"/>
    </source>
</evidence>
<evidence type="ECO:0000256" key="6">
    <source>
        <dbReference type="ARBA" id="ARBA00022989"/>
    </source>
</evidence>
<dbReference type="SUPFAM" id="SSF103473">
    <property type="entry name" value="MFS general substrate transporter"/>
    <property type="match status" value="1"/>
</dbReference>
<feature type="transmembrane region" description="Helical" evidence="8">
    <location>
        <begin position="341"/>
        <end position="363"/>
    </location>
</feature>
<dbReference type="GO" id="GO:1990961">
    <property type="term" value="P:xenobiotic detoxification by transmembrane export across the plasma membrane"/>
    <property type="evidence" value="ECO:0007669"/>
    <property type="project" value="InterPro"/>
</dbReference>
<feature type="transmembrane region" description="Helical" evidence="8">
    <location>
        <begin position="78"/>
        <end position="98"/>
    </location>
</feature>
<feature type="transmembrane region" description="Helical" evidence="8">
    <location>
        <begin position="249"/>
        <end position="268"/>
    </location>
</feature>
<protein>
    <recommendedName>
        <fullName evidence="8">Bcr/CflA family efflux transporter</fullName>
    </recommendedName>
</protein>
<keyword evidence="8" id="KW-0997">Cell inner membrane</keyword>
<keyword evidence="11" id="KW-1185">Reference proteome</keyword>
<dbReference type="EMBL" id="BMLS01000001">
    <property type="protein sequence ID" value="GGO66244.1"/>
    <property type="molecule type" value="Genomic_DNA"/>
</dbReference>
<keyword evidence="3 8" id="KW-0813">Transport</keyword>
<feature type="transmembrane region" description="Helical" evidence="8">
    <location>
        <begin position="280"/>
        <end position="306"/>
    </location>
</feature>
<evidence type="ECO:0000313" key="11">
    <source>
        <dbReference type="Proteomes" id="UP000606935"/>
    </source>
</evidence>
<dbReference type="InterPro" id="IPR004812">
    <property type="entry name" value="Efflux_drug-R_Bcr/CmlA"/>
</dbReference>
<comment type="similarity">
    <text evidence="2 8">Belongs to the major facilitator superfamily. Bcr/CmlA family.</text>
</comment>
<feature type="transmembrane region" description="Helical" evidence="8">
    <location>
        <begin position="12"/>
        <end position="33"/>
    </location>
</feature>
<dbReference type="Proteomes" id="UP000606935">
    <property type="component" value="Unassembled WGS sequence"/>
</dbReference>
<evidence type="ECO:0000256" key="7">
    <source>
        <dbReference type="ARBA" id="ARBA00023136"/>
    </source>
</evidence>
<sequence>MQRSSSKSFSWVILLLASITAVTPLAIDMYLPAFGDIAQTFDTDISLVQVSLSTYLAGFAFSMLICGPIADIVGRRPLAIWGLSGFVAASIGLCFSSSLEMFWLLRTVQALAGGAAAVVVPGIVRHLYGNNTAKGMSYVSMIMMIAPLLAPSIGSLIMHWFDWRAIFAVLAFYAFVLLLPSVKWLPEVGTRQRNGSWGKLFFASYLEVLSNRQAQPYIATSMFASFAFFSYLTAVPVVYMEVFGVSKEMFGILFATNVIALIACNFINSRFVGRVGAKRMLTGALCLAGISAISLVTVNVLGLGLYATVASIVPLMAGLSLTAVNSDALILIAFPHHTGTATAVIGTLRFGSGALTGPLLAMFHTGTALPFALLMLGAVIAAIFVNALTLIHQRRQERLQTSLAAE</sequence>
<dbReference type="PANTHER" id="PTHR23502">
    <property type="entry name" value="MAJOR FACILITATOR SUPERFAMILY"/>
    <property type="match status" value="1"/>
</dbReference>
<dbReference type="NCBIfam" id="TIGR00710">
    <property type="entry name" value="efflux_Bcr_CflA"/>
    <property type="match status" value="1"/>
</dbReference>
<comment type="subcellular location">
    <subcellularLocation>
        <location evidence="8">Cell inner membrane</location>
        <topology evidence="8">Multi-pass membrane protein</topology>
    </subcellularLocation>
    <subcellularLocation>
        <location evidence="1">Cell membrane</location>
        <topology evidence="1">Multi-pass membrane protein</topology>
    </subcellularLocation>
</comment>
<feature type="transmembrane region" description="Helical" evidence="8">
    <location>
        <begin position="217"/>
        <end position="237"/>
    </location>
</feature>
<evidence type="ECO:0000313" key="10">
    <source>
        <dbReference type="EMBL" id="GGO66244.1"/>
    </source>
</evidence>
<dbReference type="InterPro" id="IPR036259">
    <property type="entry name" value="MFS_trans_sf"/>
</dbReference>
<organism evidence="10 11">
    <name type="scientific">Bowmanella pacifica</name>
    <dbReference type="NCBI Taxonomy" id="502051"/>
    <lineage>
        <taxon>Bacteria</taxon>
        <taxon>Pseudomonadati</taxon>
        <taxon>Pseudomonadota</taxon>
        <taxon>Gammaproteobacteria</taxon>
        <taxon>Alteromonadales</taxon>
        <taxon>Alteromonadaceae</taxon>
        <taxon>Bowmanella</taxon>
    </lineage>
</organism>
<evidence type="ECO:0000256" key="5">
    <source>
        <dbReference type="ARBA" id="ARBA00022692"/>
    </source>
</evidence>
<dbReference type="Gene3D" id="1.20.1720.10">
    <property type="entry name" value="Multidrug resistance protein D"/>
    <property type="match status" value="1"/>
</dbReference>
<evidence type="ECO:0000256" key="2">
    <source>
        <dbReference type="ARBA" id="ARBA00006236"/>
    </source>
</evidence>
<name>A0A917YWC8_9ALTE</name>
<feature type="transmembrane region" description="Helical" evidence="8">
    <location>
        <begin position="163"/>
        <end position="185"/>
    </location>
</feature>
<feature type="domain" description="Major facilitator superfamily (MFS) profile" evidence="9">
    <location>
        <begin position="12"/>
        <end position="395"/>
    </location>
</feature>
<dbReference type="GO" id="GO:0042910">
    <property type="term" value="F:xenobiotic transmembrane transporter activity"/>
    <property type="evidence" value="ECO:0007669"/>
    <property type="project" value="InterPro"/>
</dbReference>
<keyword evidence="4" id="KW-1003">Cell membrane</keyword>